<gene>
    <name evidence="1" type="ORF">HMPREF0551_1701</name>
</gene>
<comment type="caution">
    <text evidence="1">The sequence shown here is derived from an EMBL/GenBank/DDBJ whole genome shotgun (WGS) entry which is preliminary data.</text>
</comment>
<dbReference type="STRING" id="887898.HMPREF0551_1701"/>
<sequence length="81" mass="8841">MHPTILAAATSPMTRRPAWRSLLCRCGDMGRIRATRTTVTPPGRASRLTGRHPGKLVAARARCVQQEPGQQPHRNGLHAVP</sequence>
<name>E7RYD7_9BURK</name>
<dbReference type="EMBL" id="AEQP01000016">
    <property type="protein sequence ID" value="EFV94541.1"/>
    <property type="molecule type" value="Genomic_DNA"/>
</dbReference>
<accession>E7RYD7</accession>
<organism evidence="1 2">
    <name type="scientific">Lautropia mirabilis ATCC 51599</name>
    <dbReference type="NCBI Taxonomy" id="887898"/>
    <lineage>
        <taxon>Bacteria</taxon>
        <taxon>Pseudomonadati</taxon>
        <taxon>Pseudomonadota</taxon>
        <taxon>Betaproteobacteria</taxon>
        <taxon>Burkholderiales</taxon>
        <taxon>Burkholderiaceae</taxon>
        <taxon>Lautropia</taxon>
    </lineage>
</organism>
<dbReference type="HOGENOM" id="CLU_2569579_0_0_4"/>
<keyword evidence="2" id="KW-1185">Reference proteome</keyword>
<proteinExistence type="predicted"/>
<dbReference type="AlphaFoldDB" id="E7RYD7"/>
<protein>
    <submittedName>
        <fullName evidence="1">Uncharacterized protein</fullName>
    </submittedName>
</protein>
<evidence type="ECO:0000313" key="2">
    <source>
        <dbReference type="Proteomes" id="UP000011021"/>
    </source>
</evidence>
<reference evidence="1 2" key="1">
    <citation type="submission" date="2010-12" db="EMBL/GenBank/DDBJ databases">
        <authorList>
            <person name="Muzny D."/>
            <person name="Qin X."/>
            <person name="Deng J."/>
            <person name="Jiang H."/>
            <person name="Liu Y."/>
            <person name="Qu J."/>
            <person name="Song X.-Z."/>
            <person name="Zhang L."/>
            <person name="Thornton R."/>
            <person name="Coyle M."/>
            <person name="Francisco L."/>
            <person name="Jackson L."/>
            <person name="Javaid M."/>
            <person name="Korchina V."/>
            <person name="Kovar C."/>
            <person name="Mata R."/>
            <person name="Mathew T."/>
            <person name="Ngo R."/>
            <person name="Nguyen L."/>
            <person name="Nguyen N."/>
            <person name="Okwuonu G."/>
            <person name="Ongeri F."/>
            <person name="Pham C."/>
            <person name="Simmons D."/>
            <person name="Wilczek-Boney K."/>
            <person name="Hale W."/>
            <person name="Jakkamsetti A."/>
            <person name="Pham P."/>
            <person name="Ruth R."/>
            <person name="San Lucas F."/>
            <person name="Warren J."/>
            <person name="Zhang J."/>
            <person name="Zhao Z."/>
            <person name="Zhou C."/>
            <person name="Zhu D."/>
            <person name="Lee S."/>
            <person name="Bess C."/>
            <person name="Blankenburg K."/>
            <person name="Forbes L."/>
            <person name="Fu Q."/>
            <person name="Gubbala S."/>
            <person name="Hirani K."/>
            <person name="Jayaseelan J.C."/>
            <person name="Lara F."/>
            <person name="Munidasa M."/>
            <person name="Palculict T."/>
            <person name="Patil S."/>
            <person name="Pu L.-L."/>
            <person name="Saada N."/>
            <person name="Tang L."/>
            <person name="Weissenberger G."/>
            <person name="Zhu Y."/>
            <person name="Hemphill L."/>
            <person name="Shang Y."/>
            <person name="Youmans B."/>
            <person name="Ayvaz T."/>
            <person name="Ross M."/>
            <person name="Santibanez J."/>
            <person name="Aqrawi P."/>
            <person name="Gross S."/>
            <person name="Joshi V."/>
            <person name="Fowler G."/>
            <person name="Nazareth L."/>
            <person name="Reid J."/>
            <person name="Worley K."/>
            <person name="Petrosino J."/>
            <person name="Highlander S."/>
            <person name="Gibbs R."/>
        </authorList>
    </citation>
    <scope>NUCLEOTIDE SEQUENCE [LARGE SCALE GENOMIC DNA]</scope>
    <source>
        <strain evidence="1 2">ATCC 51599</strain>
    </source>
</reference>
<evidence type="ECO:0000313" key="1">
    <source>
        <dbReference type="EMBL" id="EFV94541.1"/>
    </source>
</evidence>
<dbReference type="Proteomes" id="UP000011021">
    <property type="component" value="Unassembled WGS sequence"/>
</dbReference>